<evidence type="ECO:0000313" key="10">
    <source>
        <dbReference type="Proteomes" id="UP000621560"/>
    </source>
</evidence>
<sequence>MRNLCMTVSYDGTAYNGFQIQPIGKTVQGEIERAMAMLTGEDVKIHGSGRTDAGVHARGQVFHVHTNASIPVSKWPVALNSRLPQDIVVLTAIEVPLLFHSRRSAKRKTYRYSIRTGKYPDVFRRNYEFHHYNPLRVHAMRDAMSALVGEHDFTTFTSIHSTKRSHVRTIYKAWLEEEGDVLHFYFTGNGFLYNMVRIIMGTLMRIGEGKMEAARMAAILAARDRSLAGPKAMAHGLTLWSVEYEELDFEREARQ</sequence>
<evidence type="ECO:0000256" key="2">
    <source>
        <dbReference type="ARBA" id="ARBA00022694"/>
    </source>
</evidence>
<evidence type="ECO:0000256" key="7">
    <source>
        <dbReference type="RuleBase" id="RU003792"/>
    </source>
</evidence>
<dbReference type="SUPFAM" id="SSF55120">
    <property type="entry name" value="Pseudouridine synthase"/>
    <property type="match status" value="1"/>
</dbReference>
<comment type="caution">
    <text evidence="4">Lacks conserved residue(s) required for the propagation of feature annotation.</text>
</comment>
<dbReference type="InterPro" id="IPR020097">
    <property type="entry name" value="PsdUridine_synth_TruA_a/b_dom"/>
</dbReference>
<dbReference type="GO" id="GO:0160147">
    <property type="term" value="F:tRNA pseudouridine(38-40) synthase activity"/>
    <property type="evidence" value="ECO:0007669"/>
    <property type="project" value="UniProtKB-EC"/>
</dbReference>
<dbReference type="NCBIfam" id="TIGR00071">
    <property type="entry name" value="hisT_truA"/>
    <property type="match status" value="1"/>
</dbReference>
<comment type="caution">
    <text evidence="9">The sequence shown here is derived from an EMBL/GenBank/DDBJ whole genome shotgun (WGS) entry which is preliminary data.</text>
</comment>
<dbReference type="Gene3D" id="3.30.70.580">
    <property type="entry name" value="Pseudouridine synthase I, catalytic domain, N-terminal subdomain"/>
    <property type="match status" value="1"/>
</dbReference>
<accession>A0A927GQN1</accession>
<dbReference type="GO" id="GO:0003723">
    <property type="term" value="F:RNA binding"/>
    <property type="evidence" value="ECO:0007669"/>
    <property type="project" value="InterPro"/>
</dbReference>
<dbReference type="CDD" id="cd02570">
    <property type="entry name" value="PseudoU_synth_EcTruA"/>
    <property type="match status" value="1"/>
</dbReference>
<feature type="domain" description="Pseudouridine synthase I TruA alpha/beta" evidence="8">
    <location>
        <begin position="143"/>
        <end position="245"/>
    </location>
</feature>
<feature type="domain" description="Pseudouridine synthase I TruA alpha/beta" evidence="8">
    <location>
        <begin position="8"/>
        <end position="102"/>
    </location>
</feature>
<evidence type="ECO:0000313" key="9">
    <source>
        <dbReference type="EMBL" id="MBD2844694.1"/>
    </source>
</evidence>
<evidence type="ECO:0000259" key="8">
    <source>
        <dbReference type="Pfam" id="PF01416"/>
    </source>
</evidence>
<organism evidence="9 10">
    <name type="scientific">Paenibacillus sabuli</name>
    <dbReference type="NCBI Taxonomy" id="2772509"/>
    <lineage>
        <taxon>Bacteria</taxon>
        <taxon>Bacillati</taxon>
        <taxon>Bacillota</taxon>
        <taxon>Bacilli</taxon>
        <taxon>Bacillales</taxon>
        <taxon>Paenibacillaceae</taxon>
        <taxon>Paenibacillus</taxon>
    </lineage>
</organism>
<dbReference type="InterPro" id="IPR020095">
    <property type="entry name" value="PsdUridine_synth_TruA_C"/>
</dbReference>
<evidence type="ECO:0000256" key="3">
    <source>
        <dbReference type="ARBA" id="ARBA00023235"/>
    </source>
</evidence>
<evidence type="ECO:0000256" key="6">
    <source>
        <dbReference type="PIRSR" id="PIRSR001430-2"/>
    </source>
</evidence>
<feature type="active site" description="Nucleophile" evidence="4 5">
    <location>
        <position position="52"/>
    </location>
</feature>
<name>A0A927GQN1_9BACL</name>
<dbReference type="PANTHER" id="PTHR11142:SF0">
    <property type="entry name" value="TRNA PSEUDOURIDINE SYNTHASE-LIKE 1"/>
    <property type="match status" value="1"/>
</dbReference>
<keyword evidence="10" id="KW-1185">Reference proteome</keyword>
<keyword evidence="2 4" id="KW-0819">tRNA processing</keyword>
<dbReference type="Proteomes" id="UP000621560">
    <property type="component" value="Unassembled WGS sequence"/>
</dbReference>
<dbReference type="FunFam" id="3.30.70.580:FF:000001">
    <property type="entry name" value="tRNA pseudouridine synthase A"/>
    <property type="match status" value="1"/>
</dbReference>
<evidence type="ECO:0000256" key="5">
    <source>
        <dbReference type="PIRSR" id="PIRSR001430-1"/>
    </source>
</evidence>
<dbReference type="EC" id="5.4.99.12" evidence="4"/>
<protein>
    <recommendedName>
        <fullName evidence="4">tRNA pseudouridine synthase A</fullName>
        <ecNumber evidence="4">5.4.99.12</ecNumber>
    </recommendedName>
    <alternativeName>
        <fullName evidence="4">tRNA pseudouridine(38-40) synthase</fullName>
    </alternativeName>
    <alternativeName>
        <fullName evidence="4">tRNA pseudouridylate synthase I</fullName>
    </alternativeName>
    <alternativeName>
        <fullName evidence="4">tRNA-uridine isomerase I</fullName>
    </alternativeName>
</protein>
<reference evidence="9" key="1">
    <citation type="submission" date="2020-09" db="EMBL/GenBank/DDBJ databases">
        <title>A novel bacterium of genus Paenibacillus, isolated from South China Sea.</title>
        <authorList>
            <person name="Huang H."/>
            <person name="Mo K."/>
            <person name="Hu Y."/>
        </authorList>
    </citation>
    <scope>NUCLEOTIDE SEQUENCE</scope>
    <source>
        <strain evidence="9">IB182496</strain>
    </source>
</reference>
<dbReference type="InterPro" id="IPR001406">
    <property type="entry name" value="PsdUridine_synth_TruA"/>
</dbReference>
<dbReference type="RefSeq" id="WP_190915626.1">
    <property type="nucleotide sequence ID" value="NZ_JACXIZ010000012.1"/>
</dbReference>
<dbReference type="GO" id="GO:0031119">
    <property type="term" value="P:tRNA pseudouridine synthesis"/>
    <property type="evidence" value="ECO:0007669"/>
    <property type="project" value="UniProtKB-UniRule"/>
</dbReference>
<dbReference type="EMBL" id="JACXIZ010000012">
    <property type="protein sequence ID" value="MBD2844694.1"/>
    <property type="molecule type" value="Genomic_DNA"/>
</dbReference>
<comment type="similarity">
    <text evidence="1 4 7">Belongs to the tRNA pseudouridine synthase TruA family.</text>
</comment>
<dbReference type="PIRSF" id="PIRSF001430">
    <property type="entry name" value="tRNA_psdUrid_synth"/>
    <property type="match status" value="1"/>
</dbReference>
<gene>
    <name evidence="4 9" type="primary">truA</name>
    <name evidence="9" type="ORF">IDH44_05790</name>
</gene>
<dbReference type="HAMAP" id="MF_00171">
    <property type="entry name" value="TruA"/>
    <property type="match status" value="1"/>
</dbReference>
<comment type="function">
    <text evidence="4">Formation of pseudouridine at positions 38, 39 and 40 in the anticodon stem and loop of transfer RNAs.</text>
</comment>
<dbReference type="PANTHER" id="PTHR11142">
    <property type="entry name" value="PSEUDOURIDYLATE SYNTHASE"/>
    <property type="match status" value="1"/>
</dbReference>
<keyword evidence="3 4" id="KW-0413">Isomerase</keyword>
<evidence type="ECO:0000256" key="4">
    <source>
        <dbReference type="HAMAP-Rule" id="MF_00171"/>
    </source>
</evidence>
<feature type="binding site" evidence="4 6">
    <location>
        <position position="110"/>
    </location>
    <ligand>
        <name>substrate</name>
    </ligand>
</feature>
<dbReference type="Pfam" id="PF01416">
    <property type="entry name" value="PseudoU_synth_1"/>
    <property type="match status" value="2"/>
</dbReference>
<dbReference type="AlphaFoldDB" id="A0A927GQN1"/>
<comment type="catalytic activity">
    <reaction evidence="4 7">
        <text>uridine(38/39/40) in tRNA = pseudouridine(38/39/40) in tRNA</text>
        <dbReference type="Rhea" id="RHEA:22376"/>
        <dbReference type="Rhea" id="RHEA-COMP:10085"/>
        <dbReference type="Rhea" id="RHEA-COMP:10087"/>
        <dbReference type="ChEBI" id="CHEBI:65314"/>
        <dbReference type="ChEBI" id="CHEBI:65315"/>
        <dbReference type="EC" id="5.4.99.12"/>
    </reaction>
</comment>
<evidence type="ECO:0000256" key="1">
    <source>
        <dbReference type="ARBA" id="ARBA00009375"/>
    </source>
</evidence>
<proteinExistence type="inferred from homology"/>
<dbReference type="InterPro" id="IPR020094">
    <property type="entry name" value="TruA/RsuA/RluB/E/F_N"/>
</dbReference>
<comment type="subunit">
    <text evidence="4">Homodimer.</text>
</comment>
<dbReference type="Gene3D" id="3.30.70.660">
    <property type="entry name" value="Pseudouridine synthase I, catalytic domain, C-terminal subdomain"/>
    <property type="match status" value="1"/>
</dbReference>
<dbReference type="InterPro" id="IPR020103">
    <property type="entry name" value="PsdUridine_synth_cat_dom_sf"/>
</dbReference>